<dbReference type="KEGG" id="rsa:RSal33209_3515"/>
<organism evidence="2 3">
    <name type="scientific">Renibacterium salmoninarum (strain ATCC 33209 / DSM 20767 / JCM 11484 / NBRC 15589 / NCIMB 2235)</name>
    <dbReference type="NCBI Taxonomy" id="288705"/>
    <lineage>
        <taxon>Bacteria</taxon>
        <taxon>Bacillati</taxon>
        <taxon>Actinomycetota</taxon>
        <taxon>Actinomycetes</taxon>
        <taxon>Micrococcales</taxon>
        <taxon>Micrococcaceae</taxon>
        <taxon>Renibacterium</taxon>
    </lineage>
</organism>
<dbReference type="SMR" id="A9WVK3"/>
<evidence type="ECO:0000313" key="2">
    <source>
        <dbReference type="EMBL" id="ABY25224.1"/>
    </source>
</evidence>
<protein>
    <submittedName>
        <fullName evidence="2">Putative N-acetylglucosamine kinase</fullName>
        <ecNumber evidence="2">2.7.1.59</ecNumber>
    </submittedName>
</protein>
<accession>A9WVK3</accession>
<dbReference type="Proteomes" id="UP000002007">
    <property type="component" value="Chromosome"/>
</dbReference>
<keyword evidence="2" id="KW-0418">Kinase</keyword>
<dbReference type="HOGENOM" id="CLU_016274_3_0_11"/>
<keyword evidence="2" id="KW-0808">Transferase</keyword>
<proteinExistence type="predicted"/>
<dbReference type="SUPFAM" id="SSF53067">
    <property type="entry name" value="Actin-like ATPase domain"/>
    <property type="match status" value="2"/>
</dbReference>
<dbReference type="GO" id="GO:0045127">
    <property type="term" value="F:N-acetylglucosamine kinase activity"/>
    <property type="evidence" value="ECO:0007669"/>
    <property type="project" value="UniProtKB-EC"/>
</dbReference>
<keyword evidence="3" id="KW-1185">Reference proteome</keyword>
<dbReference type="InterPro" id="IPR002731">
    <property type="entry name" value="ATPase_BadF"/>
</dbReference>
<dbReference type="EMBL" id="CP000910">
    <property type="protein sequence ID" value="ABY25224.1"/>
    <property type="molecule type" value="Genomic_DNA"/>
</dbReference>
<dbReference type="eggNOG" id="COG2971">
    <property type="taxonomic scope" value="Bacteria"/>
</dbReference>
<dbReference type="Gene3D" id="3.30.420.40">
    <property type="match status" value="2"/>
</dbReference>
<evidence type="ECO:0000313" key="3">
    <source>
        <dbReference type="Proteomes" id="UP000002007"/>
    </source>
</evidence>
<gene>
    <name evidence="2" type="ordered locus">RSal33209_3515</name>
</gene>
<dbReference type="Pfam" id="PF01869">
    <property type="entry name" value="BcrAD_BadFG"/>
    <property type="match status" value="1"/>
</dbReference>
<dbReference type="InterPro" id="IPR052519">
    <property type="entry name" value="Euk-type_GlcNAc_Kinase"/>
</dbReference>
<dbReference type="AlphaFoldDB" id="A9WVK3"/>
<name>A9WVK3_RENSM</name>
<feature type="domain" description="ATPase BadF/BadG/BcrA/BcrD type" evidence="1">
    <location>
        <begin position="7"/>
        <end position="243"/>
    </location>
</feature>
<dbReference type="RefSeq" id="WP_012246850.1">
    <property type="nucleotide sequence ID" value="NC_010168.1"/>
</dbReference>
<dbReference type="EC" id="2.7.1.59" evidence="2"/>
<dbReference type="PANTHER" id="PTHR43190">
    <property type="entry name" value="N-ACETYL-D-GLUCOSAMINE KINASE"/>
    <property type="match status" value="1"/>
</dbReference>
<reference evidence="3" key="1">
    <citation type="journal article" date="2008" name="J. Bacteriol.">
        <title>Genome sequence of the fish pathogen Renibacterium salmoninarum suggests reductive evolution away from an environmental Arthrobacter ancestor.</title>
        <authorList>
            <person name="Wiens G.D."/>
            <person name="Rockey D.D."/>
            <person name="Wu Z."/>
            <person name="Chang J."/>
            <person name="Levy R."/>
            <person name="Crane S."/>
            <person name="Chen D.S."/>
            <person name="Capri G.R."/>
            <person name="Burnett J.R."/>
            <person name="Sudheesh P.S."/>
            <person name="Schipma M.J."/>
            <person name="Burd H."/>
            <person name="Bhattacharyya A."/>
            <person name="Rhodes L.D."/>
            <person name="Kaul R."/>
            <person name="Strom M.S."/>
        </authorList>
    </citation>
    <scope>NUCLEOTIDE SEQUENCE [LARGE SCALE GENOMIC DNA]</scope>
    <source>
        <strain evidence="3">ATCC 33209 / DSM 20767 / JCM 11484 / NBRC 15589 / NCIMB 2235</strain>
    </source>
</reference>
<dbReference type="InterPro" id="IPR043129">
    <property type="entry name" value="ATPase_NBD"/>
</dbReference>
<dbReference type="STRING" id="288705.RSal33209_3515"/>
<sequence>MPLFLAIDAGGTSTRATFLDQQGTCLGFGKSGPGNPVSSGFERAIGSISEASKLALAGLSDAGTQLESVSLAMAGGSSKVPVEKIQSALQELGLRGNLMIESDLLAMYLSGTYHPNGYAVISGTGAICARVIDFSTDRVADGLGWLLGDAGSGYWIGLAATQAVAAALDGRGAPSSMVPTMLSRLGVKATEQMHEGRPMQLQELLIAVYSLRPIELASFATLAFEAAAEGDSVAAGILQRAGEEYCAVSPLFVQ</sequence>
<evidence type="ECO:0000259" key="1">
    <source>
        <dbReference type="Pfam" id="PF01869"/>
    </source>
</evidence>
<dbReference type="PANTHER" id="PTHR43190:SF3">
    <property type="entry name" value="N-ACETYL-D-GLUCOSAMINE KINASE"/>
    <property type="match status" value="1"/>
</dbReference>